<comment type="caution">
    <text evidence="8">The sequence shown here is derived from an EMBL/GenBank/DDBJ whole genome shotgun (WGS) entry which is preliminary data.</text>
</comment>
<protein>
    <recommendedName>
        <fullName evidence="2 5">peptidylprolyl isomerase</fullName>
        <ecNumber evidence="2 5">5.2.1.8</ecNumber>
    </recommendedName>
</protein>
<accession>A0ABP6GSV8</accession>
<sequence length="334" mass="34357">MVHRPQRKSLTVSVRPTSARPSRRLTAMAAGLTALLALTACGNSDDSEKASPLDGITVTGGNDTTAPTVAITPKPLSVTETTTRVVKAGDGPVVKNDEIVSVKYVLLNAKDSSVLDTNFGKQNLGLSLGTETLLPGLKKGLANQKVGSRVLVAVPPKDAFGEQGNTDIKVGGTDTVVFLMDVVSVTKPLASAEGKAVKPAANLPAVKVESGKPATITIPKGEKAPTKTVGANLIEGAGAKVEAGQTIRVTYTGALWKDGKVFDSSASSPQGYFETVIGKQQVIKAWDAQLVGKTVGSRVLMVVPPADGYGAAGSPPKISGTDTLVFVVDILAAY</sequence>
<feature type="domain" description="PPIase FKBP-type" evidence="7">
    <location>
        <begin position="97"/>
        <end position="186"/>
    </location>
</feature>
<dbReference type="GO" id="GO:0016853">
    <property type="term" value="F:isomerase activity"/>
    <property type="evidence" value="ECO:0007669"/>
    <property type="project" value="UniProtKB-KW"/>
</dbReference>
<feature type="region of interest" description="Disordered" evidence="6">
    <location>
        <begin position="45"/>
        <end position="70"/>
    </location>
</feature>
<evidence type="ECO:0000256" key="4">
    <source>
        <dbReference type="ARBA" id="ARBA00023235"/>
    </source>
</evidence>
<evidence type="ECO:0000259" key="7">
    <source>
        <dbReference type="PROSITE" id="PS50059"/>
    </source>
</evidence>
<keyword evidence="3 5" id="KW-0697">Rotamase</keyword>
<evidence type="ECO:0000256" key="5">
    <source>
        <dbReference type="PROSITE-ProRule" id="PRU00277"/>
    </source>
</evidence>
<evidence type="ECO:0000256" key="3">
    <source>
        <dbReference type="ARBA" id="ARBA00023110"/>
    </source>
</evidence>
<evidence type="ECO:0000256" key="6">
    <source>
        <dbReference type="SAM" id="MobiDB-lite"/>
    </source>
</evidence>
<dbReference type="InterPro" id="IPR046357">
    <property type="entry name" value="PPIase_dom_sf"/>
</dbReference>
<keyword evidence="9" id="KW-1185">Reference proteome</keyword>
<dbReference type="PROSITE" id="PS50059">
    <property type="entry name" value="FKBP_PPIASE"/>
    <property type="match status" value="2"/>
</dbReference>
<name>A0ABP6GSV8_9MICO</name>
<dbReference type="EC" id="5.2.1.8" evidence="2 5"/>
<dbReference type="Proteomes" id="UP001501326">
    <property type="component" value="Unassembled WGS sequence"/>
</dbReference>
<keyword evidence="4 5" id="KW-0413">Isomerase</keyword>
<evidence type="ECO:0000313" key="8">
    <source>
        <dbReference type="EMBL" id="GAA2730652.1"/>
    </source>
</evidence>
<reference evidence="9" key="1">
    <citation type="journal article" date="2019" name="Int. J. Syst. Evol. Microbiol.">
        <title>The Global Catalogue of Microorganisms (GCM) 10K type strain sequencing project: providing services to taxonomists for standard genome sequencing and annotation.</title>
        <authorList>
            <consortium name="The Broad Institute Genomics Platform"/>
            <consortium name="The Broad Institute Genome Sequencing Center for Infectious Disease"/>
            <person name="Wu L."/>
            <person name="Ma J."/>
        </authorList>
    </citation>
    <scope>NUCLEOTIDE SEQUENCE [LARGE SCALE GENOMIC DNA]</scope>
    <source>
        <strain evidence="9">JCM 16378</strain>
    </source>
</reference>
<dbReference type="InterPro" id="IPR001179">
    <property type="entry name" value="PPIase_FKBP_dom"/>
</dbReference>
<gene>
    <name evidence="8" type="ORF">GCM10009867_02580</name>
</gene>
<dbReference type="PANTHER" id="PTHR45779">
    <property type="entry name" value="PEPTIDYLPROLYL ISOMERASE"/>
    <property type="match status" value="1"/>
</dbReference>
<proteinExistence type="predicted"/>
<dbReference type="SUPFAM" id="SSF54534">
    <property type="entry name" value="FKBP-like"/>
    <property type="match status" value="2"/>
</dbReference>
<dbReference type="Pfam" id="PF00254">
    <property type="entry name" value="FKBP_C"/>
    <property type="match status" value="2"/>
</dbReference>
<evidence type="ECO:0000256" key="1">
    <source>
        <dbReference type="ARBA" id="ARBA00000971"/>
    </source>
</evidence>
<dbReference type="InterPro" id="IPR044609">
    <property type="entry name" value="FKBP2/11"/>
</dbReference>
<dbReference type="EMBL" id="BAAARN010000001">
    <property type="protein sequence ID" value="GAA2730652.1"/>
    <property type="molecule type" value="Genomic_DNA"/>
</dbReference>
<evidence type="ECO:0000256" key="2">
    <source>
        <dbReference type="ARBA" id="ARBA00013194"/>
    </source>
</evidence>
<organism evidence="8 9">
    <name type="scientific">Pedococcus aerophilus</name>
    <dbReference type="NCBI Taxonomy" id="436356"/>
    <lineage>
        <taxon>Bacteria</taxon>
        <taxon>Bacillati</taxon>
        <taxon>Actinomycetota</taxon>
        <taxon>Actinomycetes</taxon>
        <taxon>Micrococcales</taxon>
        <taxon>Intrasporangiaceae</taxon>
        <taxon>Pedococcus</taxon>
    </lineage>
</organism>
<feature type="domain" description="PPIase FKBP-type" evidence="7">
    <location>
        <begin position="244"/>
        <end position="334"/>
    </location>
</feature>
<evidence type="ECO:0000313" key="9">
    <source>
        <dbReference type="Proteomes" id="UP001501326"/>
    </source>
</evidence>
<dbReference type="PANTHER" id="PTHR45779:SF7">
    <property type="entry name" value="PEPTIDYLPROLYL ISOMERASE"/>
    <property type="match status" value="1"/>
</dbReference>
<comment type="catalytic activity">
    <reaction evidence="1 5">
        <text>[protein]-peptidylproline (omega=180) = [protein]-peptidylproline (omega=0)</text>
        <dbReference type="Rhea" id="RHEA:16237"/>
        <dbReference type="Rhea" id="RHEA-COMP:10747"/>
        <dbReference type="Rhea" id="RHEA-COMP:10748"/>
        <dbReference type="ChEBI" id="CHEBI:83833"/>
        <dbReference type="ChEBI" id="CHEBI:83834"/>
        <dbReference type="EC" id="5.2.1.8"/>
    </reaction>
</comment>
<dbReference type="Gene3D" id="3.10.50.40">
    <property type="match status" value="2"/>
</dbReference>